<dbReference type="Proteomes" id="UP000186817">
    <property type="component" value="Unassembled WGS sequence"/>
</dbReference>
<dbReference type="AlphaFoldDB" id="A0A1Q9E5W3"/>
<evidence type="ECO:0000256" key="4">
    <source>
        <dbReference type="ARBA" id="ARBA00023027"/>
    </source>
</evidence>
<evidence type="ECO:0000313" key="9">
    <source>
        <dbReference type="Proteomes" id="UP000186817"/>
    </source>
</evidence>
<keyword evidence="5" id="KW-0539">Nucleus</keyword>
<feature type="domain" description="PARP catalytic" evidence="7">
    <location>
        <begin position="177"/>
        <end position="264"/>
    </location>
</feature>
<comment type="caution">
    <text evidence="8">The sequence shown here is derived from an EMBL/GenBank/DDBJ whole genome shotgun (WGS) entry which is preliminary data.</text>
</comment>
<keyword evidence="9" id="KW-1185">Reference proteome</keyword>
<protein>
    <recommendedName>
        <fullName evidence="7">PARP catalytic domain-containing protein</fullName>
    </recommendedName>
</protein>
<dbReference type="GO" id="GO:0003950">
    <property type="term" value="F:NAD+ poly-ADP-ribosyltransferase activity"/>
    <property type="evidence" value="ECO:0007669"/>
    <property type="project" value="InterPro"/>
</dbReference>
<dbReference type="InterPro" id="IPR052056">
    <property type="entry name" value="Mono-ARTD/PARP"/>
</dbReference>
<evidence type="ECO:0000256" key="5">
    <source>
        <dbReference type="ARBA" id="ARBA00023242"/>
    </source>
</evidence>
<dbReference type="Gene3D" id="3.90.228.10">
    <property type="match status" value="1"/>
</dbReference>
<dbReference type="Pfam" id="PF00644">
    <property type="entry name" value="PARP"/>
    <property type="match status" value="1"/>
</dbReference>
<feature type="region of interest" description="Disordered" evidence="6">
    <location>
        <begin position="23"/>
        <end position="104"/>
    </location>
</feature>
<keyword evidence="2" id="KW-0328">Glycosyltransferase</keyword>
<accession>A0A1Q9E5W3</accession>
<keyword evidence="4" id="KW-0520">NAD</keyword>
<dbReference type="GO" id="GO:0005737">
    <property type="term" value="C:cytoplasm"/>
    <property type="evidence" value="ECO:0007669"/>
    <property type="project" value="TreeGrafter"/>
</dbReference>
<reference evidence="8 9" key="1">
    <citation type="submission" date="2016-02" db="EMBL/GenBank/DDBJ databases">
        <title>Genome analysis of coral dinoflagellate symbionts highlights evolutionary adaptations to a symbiotic lifestyle.</title>
        <authorList>
            <person name="Aranda M."/>
            <person name="Li Y."/>
            <person name="Liew Y.J."/>
            <person name="Baumgarten S."/>
            <person name="Simakov O."/>
            <person name="Wilson M."/>
            <person name="Piel J."/>
            <person name="Ashoor H."/>
            <person name="Bougouffa S."/>
            <person name="Bajic V.B."/>
            <person name="Ryu T."/>
            <person name="Ravasi T."/>
            <person name="Bayer T."/>
            <person name="Micklem G."/>
            <person name="Kim H."/>
            <person name="Bhak J."/>
            <person name="Lajeunesse T.C."/>
            <person name="Voolstra C.R."/>
        </authorList>
    </citation>
    <scope>NUCLEOTIDE SEQUENCE [LARGE SCALE GENOMIC DNA]</scope>
    <source>
        <strain evidence="8 9">CCMP2467</strain>
    </source>
</reference>
<feature type="compositionally biased region" description="Polar residues" evidence="6">
    <location>
        <begin position="56"/>
        <end position="69"/>
    </location>
</feature>
<dbReference type="OrthoDB" id="424468at2759"/>
<dbReference type="PANTHER" id="PTHR14453:SF67">
    <property type="entry name" value="POLY [ADP-RIBOSE] POLYMERASE"/>
    <property type="match status" value="1"/>
</dbReference>
<evidence type="ECO:0000256" key="6">
    <source>
        <dbReference type="SAM" id="MobiDB-lite"/>
    </source>
</evidence>
<sequence>MPRVAAFEPLTCIFCLHEQSKGKRGSEAQLLEGKASKAPTHPSLPPRISGPGIVESGTSEKPSSNTSAATPRDGRMQSRSKRLSLGSKEPPAAGGPRSHSAQAPAGSISMAKFLASQNALSSSFRSAATVDVPVILRSLLSRGLLSSRPHSSPFSAELGRSSDLEAIHNWLASAMPSLRIRCVLRVECSGAAAAAYSSVSSTLGPERLLWHGTSWDCVGNIAQNGFNRGYSGRHGSKLGRGSYFAEEPAFALRFCGRREPKAIFLAGSSYHAKGSIFDRQVRVAALDAMFCCCEAADEQNVSLKLTEEQCQALPDPRTARALQDEATTVDAMYVVSLSIDIRSLEQARAPGIVLDATDSECPLVRSVREDGLAATWNSVAEEGRRIRTFDHLVEMNGFRGPSLEMARLITRRIRPEGLCLTLQRPLERRVRLQLPGEVGVTLHYKKHGCLCPWIAELDPAGLMARWNMEKPQERVGLHDRILEVNGTRGPPWVLIEEAMCSYTDKVPTLILVSQEVFHSAVLAVKAILHPLSAQSGHGEMLCSCAPKIESQVLAPCTLKAEVQVLSPKRLSDPGYPETTLTPPSFLHPDAIPDLFEASCSTSSGSLGLLMDATDPSCLIVKTIERRGAIPEWNEVAPEGKRVSKYDRVTEVNGEGGESEELMERLLSLDLTLFTITVQRPEARLVKLHLPGDTGMSVDCEKAKSAVPWISRISNGLLKSWNEDMPEQSVAVHDRIVSVNGCAGSSELILDRLALAEKTIELLVLHYAIES</sequence>
<evidence type="ECO:0000256" key="1">
    <source>
        <dbReference type="ARBA" id="ARBA00004123"/>
    </source>
</evidence>
<dbReference type="GO" id="GO:0010629">
    <property type="term" value="P:negative regulation of gene expression"/>
    <property type="evidence" value="ECO:0007669"/>
    <property type="project" value="TreeGrafter"/>
</dbReference>
<organism evidence="8 9">
    <name type="scientific">Symbiodinium microadriaticum</name>
    <name type="common">Dinoflagellate</name>
    <name type="synonym">Zooxanthella microadriatica</name>
    <dbReference type="NCBI Taxonomy" id="2951"/>
    <lineage>
        <taxon>Eukaryota</taxon>
        <taxon>Sar</taxon>
        <taxon>Alveolata</taxon>
        <taxon>Dinophyceae</taxon>
        <taxon>Suessiales</taxon>
        <taxon>Symbiodiniaceae</taxon>
        <taxon>Symbiodinium</taxon>
    </lineage>
</organism>
<keyword evidence="3" id="KW-0808">Transferase</keyword>
<dbReference type="GO" id="GO:0005634">
    <property type="term" value="C:nucleus"/>
    <property type="evidence" value="ECO:0007669"/>
    <property type="project" value="UniProtKB-SubCell"/>
</dbReference>
<evidence type="ECO:0000259" key="7">
    <source>
        <dbReference type="Pfam" id="PF00644"/>
    </source>
</evidence>
<evidence type="ECO:0000256" key="2">
    <source>
        <dbReference type="ARBA" id="ARBA00022676"/>
    </source>
</evidence>
<proteinExistence type="predicted"/>
<gene>
    <name evidence="8" type="ORF">AK812_SmicGene14333</name>
</gene>
<dbReference type="PANTHER" id="PTHR14453">
    <property type="entry name" value="PARP/ZINC FINGER CCCH TYPE DOMAIN CONTAINING PROTEIN"/>
    <property type="match status" value="1"/>
</dbReference>
<dbReference type="GO" id="GO:0003714">
    <property type="term" value="F:transcription corepressor activity"/>
    <property type="evidence" value="ECO:0007669"/>
    <property type="project" value="TreeGrafter"/>
</dbReference>
<name>A0A1Q9E5W3_SYMMI</name>
<evidence type="ECO:0000256" key="3">
    <source>
        <dbReference type="ARBA" id="ARBA00022679"/>
    </source>
</evidence>
<dbReference type="SUPFAM" id="SSF56399">
    <property type="entry name" value="ADP-ribosylation"/>
    <property type="match status" value="1"/>
</dbReference>
<dbReference type="InterPro" id="IPR012317">
    <property type="entry name" value="Poly(ADP-ribose)pol_cat_dom"/>
</dbReference>
<comment type="subcellular location">
    <subcellularLocation>
        <location evidence="1">Nucleus</location>
    </subcellularLocation>
</comment>
<evidence type="ECO:0000313" key="8">
    <source>
        <dbReference type="EMBL" id="OLQ02799.1"/>
    </source>
</evidence>
<dbReference type="EMBL" id="LSRX01000254">
    <property type="protein sequence ID" value="OLQ02799.1"/>
    <property type="molecule type" value="Genomic_DNA"/>
</dbReference>